<reference evidence="10 11" key="1">
    <citation type="submission" date="2024-03" db="EMBL/GenBank/DDBJ databases">
        <title>Sequence of Lycoming College Course Isolates.</title>
        <authorList>
            <person name="Plotts O."/>
            <person name="Newman J."/>
        </authorList>
    </citation>
    <scope>NUCLEOTIDE SEQUENCE [LARGE SCALE GENOMIC DNA]</scope>
    <source>
        <strain evidence="10 11">CJB-3</strain>
    </source>
</reference>
<keyword evidence="8" id="KW-0408">Iron</keyword>
<accession>A0ABU8NLN1</accession>
<comment type="function">
    <text evidence="1">The reaction center of purple bacteria contains a tightly bound cytochrome molecule which re-reduces the photo oxidized primary electron donor.</text>
</comment>
<evidence type="ECO:0000313" key="10">
    <source>
        <dbReference type="EMBL" id="MEJ2903154.1"/>
    </source>
</evidence>
<dbReference type="InterPro" id="IPR023119">
    <property type="entry name" value="Multihaem_cyt_PRC_cyt_su-like"/>
</dbReference>
<dbReference type="SUPFAM" id="SSF48695">
    <property type="entry name" value="Multiheme cytochromes"/>
    <property type="match status" value="1"/>
</dbReference>
<evidence type="ECO:0000256" key="8">
    <source>
        <dbReference type="ARBA" id="ARBA00023004"/>
    </source>
</evidence>
<organism evidence="10 11">
    <name type="scientific">Pedobacter panaciterrae</name>
    <dbReference type="NCBI Taxonomy" id="363849"/>
    <lineage>
        <taxon>Bacteria</taxon>
        <taxon>Pseudomonadati</taxon>
        <taxon>Bacteroidota</taxon>
        <taxon>Sphingobacteriia</taxon>
        <taxon>Sphingobacteriales</taxon>
        <taxon>Sphingobacteriaceae</taxon>
        <taxon>Pedobacter</taxon>
    </lineage>
</organism>
<dbReference type="InterPro" id="IPR036280">
    <property type="entry name" value="Multihaem_cyt_sf"/>
</dbReference>
<keyword evidence="5" id="KW-0349">Heme</keyword>
<keyword evidence="6" id="KW-0479">Metal-binding</keyword>
<dbReference type="NCBIfam" id="NF033196">
    <property type="entry name" value="c_type_nonphoto"/>
    <property type="match status" value="1"/>
</dbReference>
<protein>
    <recommendedName>
        <fullName evidence="2">Photosynthetic reaction center cytochrome c subunit</fullName>
    </recommendedName>
</protein>
<keyword evidence="9" id="KW-0732">Signal</keyword>
<evidence type="ECO:0000256" key="1">
    <source>
        <dbReference type="ARBA" id="ARBA00003196"/>
    </source>
</evidence>
<sequence>MTYKKTITLSVLLSTVVMLSAFMPQADEKPTNLKVLPKDISHDQLKEVMDGFKTALGVKCNFCHAARKDDPKKLDFASDEKPEKETARDMMRMTMKINKKYFHPIGSKDKDGKALLAISCITCHNGKEHPETK</sequence>
<dbReference type="InterPro" id="IPR003158">
    <property type="entry name" value="Photosyn_RC_cyt_c-su"/>
</dbReference>
<evidence type="ECO:0000256" key="9">
    <source>
        <dbReference type="SAM" id="SignalP"/>
    </source>
</evidence>
<feature type="chain" id="PRO_5047535544" description="Photosynthetic reaction center cytochrome c subunit" evidence="9">
    <location>
        <begin position="27"/>
        <end position="133"/>
    </location>
</feature>
<gene>
    <name evidence="10" type="ORF">WAE58_11990</name>
</gene>
<evidence type="ECO:0000256" key="7">
    <source>
        <dbReference type="ARBA" id="ARBA00022982"/>
    </source>
</evidence>
<dbReference type="EMBL" id="JBBEUB010000003">
    <property type="protein sequence ID" value="MEJ2903154.1"/>
    <property type="molecule type" value="Genomic_DNA"/>
</dbReference>
<keyword evidence="4" id="KW-0602">Photosynthesis</keyword>
<keyword evidence="7" id="KW-0249">Electron transport</keyword>
<dbReference type="RefSeq" id="WP_048906729.1">
    <property type="nucleotide sequence ID" value="NZ_CBFGNQ010000001.1"/>
</dbReference>
<keyword evidence="3" id="KW-0813">Transport</keyword>
<evidence type="ECO:0000256" key="2">
    <source>
        <dbReference type="ARBA" id="ARBA00015978"/>
    </source>
</evidence>
<evidence type="ECO:0000256" key="6">
    <source>
        <dbReference type="ARBA" id="ARBA00022723"/>
    </source>
</evidence>
<keyword evidence="11" id="KW-1185">Reference proteome</keyword>
<evidence type="ECO:0000256" key="5">
    <source>
        <dbReference type="ARBA" id="ARBA00022617"/>
    </source>
</evidence>
<dbReference type="Pfam" id="PF02276">
    <property type="entry name" value="CytoC_RC"/>
    <property type="match status" value="1"/>
</dbReference>
<dbReference type="Proteomes" id="UP001378956">
    <property type="component" value="Unassembled WGS sequence"/>
</dbReference>
<evidence type="ECO:0000256" key="3">
    <source>
        <dbReference type="ARBA" id="ARBA00022448"/>
    </source>
</evidence>
<feature type="signal peptide" evidence="9">
    <location>
        <begin position="1"/>
        <end position="26"/>
    </location>
</feature>
<comment type="caution">
    <text evidence="10">The sequence shown here is derived from an EMBL/GenBank/DDBJ whole genome shotgun (WGS) entry which is preliminary data.</text>
</comment>
<proteinExistence type="predicted"/>
<evidence type="ECO:0000256" key="4">
    <source>
        <dbReference type="ARBA" id="ARBA00022531"/>
    </source>
</evidence>
<evidence type="ECO:0000313" key="11">
    <source>
        <dbReference type="Proteomes" id="UP001378956"/>
    </source>
</evidence>
<dbReference type="Gene3D" id="1.10.468.10">
    <property type="entry name" value="Photosynthetic Reaction Center, subunit C, domain 2"/>
    <property type="match status" value="1"/>
</dbReference>
<name>A0ABU8NLN1_9SPHI</name>